<keyword evidence="3" id="KW-1003">Cell membrane</keyword>
<feature type="compositionally biased region" description="Polar residues" evidence="13">
    <location>
        <begin position="1219"/>
        <end position="1231"/>
    </location>
</feature>
<dbReference type="EC" id="2.4.1.16" evidence="2"/>
<keyword evidence="5" id="KW-0808">Transferase</keyword>
<dbReference type="GO" id="GO:0006031">
    <property type="term" value="P:chitin biosynthetic process"/>
    <property type="evidence" value="ECO:0007669"/>
    <property type="project" value="TreeGrafter"/>
</dbReference>
<evidence type="ECO:0000256" key="3">
    <source>
        <dbReference type="ARBA" id="ARBA00022475"/>
    </source>
</evidence>
<feature type="region of interest" description="Disordered" evidence="13">
    <location>
        <begin position="1087"/>
        <end position="1110"/>
    </location>
</feature>
<evidence type="ECO:0000256" key="5">
    <source>
        <dbReference type="ARBA" id="ARBA00022679"/>
    </source>
</evidence>
<feature type="transmembrane region" description="Helical" evidence="14">
    <location>
        <begin position="76"/>
        <end position="98"/>
    </location>
</feature>
<accession>A0AAJ7FEZ6</accession>
<dbReference type="Pfam" id="PF03142">
    <property type="entry name" value="Chitin_synth_2"/>
    <property type="match status" value="1"/>
</dbReference>
<evidence type="ECO:0000256" key="7">
    <source>
        <dbReference type="ARBA" id="ARBA00022989"/>
    </source>
</evidence>
<dbReference type="PANTHER" id="PTHR22914:SF42">
    <property type="entry name" value="CHITIN SYNTHASE"/>
    <property type="match status" value="1"/>
</dbReference>
<feature type="region of interest" description="Disordered" evidence="13">
    <location>
        <begin position="1502"/>
        <end position="1526"/>
    </location>
</feature>
<feature type="transmembrane region" description="Helical" evidence="14">
    <location>
        <begin position="943"/>
        <end position="963"/>
    </location>
</feature>
<feature type="transmembrane region" description="Helical" evidence="14">
    <location>
        <begin position="1300"/>
        <end position="1320"/>
    </location>
</feature>
<dbReference type="Proteomes" id="UP000694920">
    <property type="component" value="Unplaced"/>
</dbReference>
<dbReference type="KEGG" id="ccin:107264603"/>
<feature type="transmembrane region" description="Helical" evidence="14">
    <location>
        <begin position="141"/>
        <end position="166"/>
    </location>
</feature>
<feature type="transmembrane region" description="Helical" evidence="14">
    <location>
        <begin position="237"/>
        <end position="257"/>
    </location>
</feature>
<evidence type="ECO:0000256" key="4">
    <source>
        <dbReference type="ARBA" id="ARBA00022676"/>
    </source>
</evidence>
<feature type="transmembrane region" description="Helical" evidence="14">
    <location>
        <begin position="1055"/>
        <end position="1074"/>
    </location>
</feature>
<evidence type="ECO:0000256" key="10">
    <source>
        <dbReference type="ARBA" id="ARBA00023180"/>
    </source>
</evidence>
<feature type="region of interest" description="Disordered" evidence="13">
    <location>
        <begin position="1209"/>
        <end position="1231"/>
    </location>
</feature>
<keyword evidence="10" id="KW-0325">Glycoprotein</keyword>
<comment type="similarity">
    <text evidence="11">Belongs to the chitin synthase family. Class IV subfamily.</text>
</comment>
<comment type="catalytic activity">
    <reaction evidence="12">
        <text>[(1-&gt;4)-N-acetyl-beta-D-glucosaminyl](n) + UDP-N-acetyl-alpha-D-glucosamine = [(1-&gt;4)-N-acetyl-beta-D-glucosaminyl](n+1) + UDP + H(+)</text>
        <dbReference type="Rhea" id="RHEA:16637"/>
        <dbReference type="Rhea" id="RHEA-COMP:9593"/>
        <dbReference type="Rhea" id="RHEA-COMP:9595"/>
        <dbReference type="ChEBI" id="CHEBI:15378"/>
        <dbReference type="ChEBI" id="CHEBI:17029"/>
        <dbReference type="ChEBI" id="CHEBI:57705"/>
        <dbReference type="ChEBI" id="CHEBI:58223"/>
        <dbReference type="EC" id="2.4.1.16"/>
    </reaction>
</comment>
<dbReference type="GO" id="GO:0005886">
    <property type="term" value="C:plasma membrane"/>
    <property type="evidence" value="ECO:0007669"/>
    <property type="project" value="UniProtKB-SubCell"/>
</dbReference>
<keyword evidence="9 14" id="KW-0472">Membrane</keyword>
<evidence type="ECO:0000256" key="14">
    <source>
        <dbReference type="SAM" id="Phobius"/>
    </source>
</evidence>
<evidence type="ECO:0000256" key="12">
    <source>
        <dbReference type="ARBA" id="ARBA00048014"/>
    </source>
</evidence>
<dbReference type="GeneID" id="107264603"/>
<feature type="transmembrane region" description="Helical" evidence="14">
    <location>
        <begin position="178"/>
        <end position="199"/>
    </location>
</feature>
<feature type="transmembrane region" description="Helical" evidence="14">
    <location>
        <begin position="969"/>
        <end position="986"/>
    </location>
</feature>
<dbReference type="RefSeq" id="XP_015588502.1">
    <property type="nucleotide sequence ID" value="XM_015733016.2"/>
</dbReference>
<evidence type="ECO:0000256" key="2">
    <source>
        <dbReference type="ARBA" id="ARBA00012543"/>
    </source>
</evidence>
<dbReference type="InterPro" id="IPR004835">
    <property type="entry name" value="Chitin_synth"/>
</dbReference>
<gene>
    <name evidence="17" type="primary">LOC107264603</name>
</gene>
<evidence type="ECO:0000256" key="6">
    <source>
        <dbReference type="ARBA" id="ARBA00022692"/>
    </source>
</evidence>
<dbReference type="Gene3D" id="3.90.550.10">
    <property type="entry name" value="Spore Coat Polysaccharide Biosynthesis Protein SpsA, Chain A"/>
    <property type="match status" value="1"/>
</dbReference>
<evidence type="ECO:0000256" key="13">
    <source>
        <dbReference type="SAM" id="MobiDB-lite"/>
    </source>
</evidence>
<feature type="transmembrane region" description="Helical" evidence="14">
    <location>
        <begin position="393"/>
        <end position="411"/>
    </location>
</feature>
<keyword evidence="7 14" id="KW-1133">Transmembrane helix</keyword>
<dbReference type="InterPro" id="IPR055120">
    <property type="entry name" value="Chs-1/2_IV_N"/>
</dbReference>
<protein>
    <recommendedName>
        <fullName evidence="2">chitin synthase</fullName>
        <ecNumber evidence="2">2.4.1.16</ecNumber>
    </recommendedName>
</protein>
<feature type="transmembrane region" description="Helical" evidence="14">
    <location>
        <begin position="1358"/>
        <end position="1379"/>
    </location>
</feature>
<organism evidence="16 17">
    <name type="scientific">Cephus cinctus</name>
    <name type="common">Wheat stem sawfly</name>
    <dbReference type="NCBI Taxonomy" id="211228"/>
    <lineage>
        <taxon>Eukaryota</taxon>
        <taxon>Metazoa</taxon>
        <taxon>Ecdysozoa</taxon>
        <taxon>Arthropoda</taxon>
        <taxon>Hexapoda</taxon>
        <taxon>Insecta</taxon>
        <taxon>Pterygota</taxon>
        <taxon>Neoptera</taxon>
        <taxon>Endopterygota</taxon>
        <taxon>Hymenoptera</taxon>
        <taxon>Cephoidea</taxon>
        <taxon>Cephidae</taxon>
        <taxon>Cephus</taxon>
    </lineage>
</organism>
<dbReference type="PANTHER" id="PTHR22914">
    <property type="entry name" value="CHITIN SYNTHASE"/>
    <property type="match status" value="1"/>
</dbReference>
<feature type="transmembrane region" description="Helical" evidence="14">
    <location>
        <begin position="993"/>
        <end position="1017"/>
    </location>
</feature>
<dbReference type="SUPFAM" id="SSF53448">
    <property type="entry name" value="Nucleotide-diphospho-sugar transferases"/>
    <property type="match status" value="1"/>
</dbReference>
<evidence type="ECO:0000313" key="17">
    <source>
        <dbReference type="RefSeq" id="XP_015588502.1"/>
    </source>
</evidence>
<evidence type="ECO:0000256" key="9">
    <source>
        <dbReference type="ARBA" id="ARBA00023136"/>
    </source>
</evidence>
<comment type="subcellular location">
    <subcellularLocation>
        <location evidence="1">Cell membrane</location>
        <topology evidence="1">Multi-pass membrane protein</topology>
    </subcellularLocation>
</comment>
<keyword evidence="8" id="KW-0175">Coiled coil</keyword>
<feature type="transmembrane region" description="Helical" evidence="14">
    <location>
        <begin position="205"/>
        <end position="225"/>
    </location>
</feature>
<feature type="domain" description="Chitin synthase chs-1/2 N-terminal putative transporter" evidence="15">
    <location>
        <begin position="75"/>
        <end position="353"/>
    </location>
</feature>
<sequence>MNPLENPRETPNGGYENAPRISYVMSEYSSDEGSTSANEDYEENPQAEIQLWDAFRTFMRKPETGSMADKRCFEKLLRAVKVIVYGVVFIVVLGGSVVSKGTILFMTSHIRNRRYTYYCNYEAGRRYRQFVATLPDEGRVAWMWCIFFAFIGPEVFTLLSSINACIFKKWRMPRVAPFLLVIFMETCHTVGTAMLFLLLLPNMDVVRGAMITNCVCFVPGFLALLSRHKQRDDPLKFLVLFGDFAALLVQATAFVVWPLLETSLGGSSLHWFLPGALCLISCRWWSNYVSSDSPLGFIRSLAKVKEELKPSRSIMCALVTIWKICIFLTSIIVIACWNGLDIFTFFRLFSDAFAEYNVTVIEITSSIGGDTIPDFSGMIPNGESSYVTAETFAPLYVLLIHSLAGLLAYFFGRFACKTMIQGFSFAFPINLTVPVCITILVIMCALRNQDVCVFHDTIPDYLFFESPALVSFGDFLNEQYAWMWLLWLLSQTWITIHIWSPKSEKLASTERLFSVPMYDSLLVDQSLALNRRKDDAPGDTVDEDKQEVIVEEEDSQMISNSAPDEFFISKVRNSDYVTRIYACATMWHETKNEMTQFVSSILRMDEDQCARRVAQKYLRVPIQDYYELETHIFFDDAFCCMHGCSSVPCKHDENESQVNHYVMSLVKIVESNIEAMQMRALPPIKYPTPYGGRLVWTLPGKTKMIAHLKDKNKIRHRKRWSQVMYMYYLLGYRLMELPIDVDRKEVIAENTYILTLDGDVDFQPEAVRVLVHLMKRNKDLGAACGRIHPIGSGPMVWFQMFEYAIGHWLQKSTEHLIGCVLCSPGCFSLFRAKALMDDNVMRKYATKSTEARHYVQYDQGEDRWLCTLILQMGYRVEYSAASDAYTHAPETFNEFYNQRRRWIPSTMANIFDLLSTAKQTRQINDNISWLYIFYQWMIMGSTILGPGTIFLMLVGAFVAAFNIDEWTSFYYNLIPVLIFVIVCCICKATTQLFIGAIISTVYGLVMVAVLVGIMIQIAEDGWLAPSTLLFFLIAGQLIVAGLFHPQELQCLVWGIIYYVTVPSMYMLLIIFSLFNLNNITWGTRETKKPDEELQEEQQAETAEAKETSGKKGSGFFKSLSGTKNTSTTGAIVFSLAGLFKCILCTHGKPSEEERRFDAISESLGKVNARLETMERNLDQSQQPIGRRRSSFVGCRIGASNDNLGVISEDSAEDAESHVSDTASELSDVTENSEANRERTFLISPYWLQDERLRKSEVDFLTNPEEGFWKDLIGKYLRPIDLDNKEQMKTAEDLRELRNEYIFKFFMINALFVLIVFLMQLNRDVLHFQWPLGIIYIISYDEASIEVHLSKEYLQLEPIGFLFIIAFAVILLIQFVAMLFHRFNTFSHIIANTTLDCYCCKKASDLSQETILNNNVLDIVRELQQVDDIDTDFRKSSAISPKRRKTIHKLEENRQRRPTVGTFESTFRKNFKEADISALPRLVSARMSSRAFKAFEEQRTTVMAERKKSQLRKQSNEDNISSNDIETHPGMAGQVHPMHSDDENPYAYDNDGLELHELPIRNVVAPPRVSQVTFQENTEKK</sequence>
<feature type="transmembrane region" description="Helical" evidence="14">
    <location>
        <begin position="423"/>
        <end position="443"/>
    </location>
</feature>
<dbReference type="GO" id="GO:0004100">
    <property type="term" value="F:chitin synthase activity"/>
    <property type="evidence" value="ECO:0007669"/>
    <property type="project" value="UniProtKB-EC"/>
</dbReference>
<proteinExistence type="inferred from homology"/>
<evidence type="ECO:0000256" key="1">
    <source>
        <dbReference type="ARBA" id="ARBA00004651"/>
    </source>
</evidence>
<evidence type="ECO:0000313" key="16">
    <source>
        <dbReference type="Proteomes" id="UP000694920"/>
    </source>
</evidence>
<reference evidence="17" key="1">
    <citation type="submission" date="2025-08" db="UniProtKB">
        <authorList>
            <consortium name="RefSeq"/>
        </authorList>
    </citation>
    <scope>IDENTIFICATION</scope>
</reference>
<evidence type="ECO:0000259" key="15">
    <source>
        <dbReference type="Pfam" id="PF23000"/>
    </source>
</evidence>
<keyword evidence="6 14" id="KW-0812">Transmembrane</keyword>
<evidence type="ECO:0000256" key="8">
    <source>
        <dbReference type="ARBA" id="ARBA00023054"/>
    </source>
</evidence>
<evidence type="ECO:0000256" key="11">
    <source>
        <dbReference type="ARBA" id="ARBA00046329"/>
    </source>
</evidence>
<dbReference type="CDD" id="cd04190">
    <property type="entry name" value="Chitin_synth_C"/>
    <property type="match status" value="1"/>
</dbReference>
<dbReference type="Pfam" id="PF23000">
    <property type="entry name" value="ChitinSynthase_IV_N"/>
    <property type="match status" value="1"/>
</dbReference>
<feature type="transmembrane region" description="Helical" evidence="14">
    <location>
        <begin position="1023"/>
        <end position="1043"/>
    </location>
</feature>
<feature type="transmembrane region" description="Helical" evidence="14">
    <location>
        <begin position="314"/>
        <end position="340"/>
    </location>
</feature>
<name>A0AAJ7FEZ6_CEPCN</name>
<dbReference type="InterPro" id="IPR029044">
    <property type="entry name" value="Nucleotide-diphossugar_trans"/>
</dbReference>
<keyword evidence="16" id="KW-1185">Reference proteome</keyword>
<feature type="transmembrane region" description="Helical" evidence="14">
    <location>
        <begin position="269"/>
        <end position="286"/>
    </location>
</feature>
<keyword evidence="4" id="KW-0328">Glycosyltransferase</keyword>
<dbReference type="FunFam" id="3.90.550.10:FF:000139">
    <property type="entry name" value="Chitin synthase 8"/>
    <property type="match status" value="1"/>
</dbReference>